<gene>
    <name evidence="2" type="ORF">IAC57_02775</name>
</gene>
<reference evidence="2" key="1">
    <citation type="submission" date="2020-10" db="EMBL/GenBank/DDBJ databases">
        <authorList>
            <person name="Gilroy R."/>
        </authorList>
    </citation>
    <scope>NUCLEOTIDE SEQUENCE</scope>
    <source>
        <strain evidence="2">11687</strain>
    </source>
</reference>
<organism evidence="2 3">
    <name type="scientific">Candidatus Scatosoma pullistercoris</name>
    <dbReference type="NCBI Taxonomy" id="2840934"/>
    <lineage>
        <taxon>Bacteria</taxon>
        <taxon>Bacillati</taxon>
        <taxon>Bacillota</taxon>
        <taxon>Clostridia</taxon>
        <taxon>Candidatus Scatosoma</taxon>
    </lineage>
</organism>
<protein>
    <submittedName>
        <fullName evidence="2">Uncharacterized protein</fullName>
    </submittedName>
</protein>
<evidence type="ECO:0000256" key="1">
    <source>
        <dbReference type="SAM" id="SignalP"/>
    </source>
</evidence>
<evidence type="ECO:0000313" key="3">
    <source>
        <dbReference type="Proteomes" id="UP000824081"/>
    </source>
</evidence>
<feature type="signal peptide" evidence="1">
    <location>
        <begin position="1"/>
        <end position="25"/>
    </location>
</feature>
<keyword evidence="1" id="KW-0732">Signal</keyword>
<feature type="chain" id="PRO_5039676606" evidence="1">
    <location>
        <begin position="26"/>
        <end position="216"/>
    </location>
</feature>
<comment type="caution">
    <text evidence="2">The sequence shown here is derived from an EMBL/GenBank/DDBJ whole genome shotgun (WGS) entry which is preliminary data.</text>
</comment>
<dbReference type="AlphaFoldDB" id="A0A9D1MEN7"/>
<dbReference type="EMBL" id="DVMZ01000073">
    <property type="protein sequence ID" value="HIU59005.1"/>
    <property type="molecule type" value="Genomic_DNA"/>
</dbReference>
<dbReference type="PROSITE" id="PS51257">
    <property type="entry name" value="PROKAR_LIPOPROTEIN"/>
    <property type="match status" value="1"/>
</dbReference>
<name>A0A9D1MEN7_9FIRM</name>
<proteinExistence type="predicted"/>
<evidence type="ECO:0000313" key="2">
    <source>
        <dbReference type="EMBL" id="HIU59005.1"/>
    </source>
</evidence>
<dbReference type="Proteomes" id="UP000824081">
    <property type="component" value="Unassembled WGS sequence"/>
</dbReference>
<reference evidence="2" key="2">
    <citation type="journal article" date="2021" name="PeerJ">
        <title>Extensive microbial diversity within the chicken gut microbiome revealed by metagenomics and culture.</title>
        <authorList>
            <person name="Gilroy R."/>
            <person name="Ravi A."/>
            <person name="Getino M."/>
            <person name="Pursley I."/>
            <person name="Horton D.L."/>
            <person name="Alikhan N.F."/>
            <person name="Baker D."/>
            <person name="Gharbi K."/>
            <person name="Hall N."/>
            <person name="Watson M."/>
            <person name="Adriaenssens E.M."/>
            <person name="Foster-Nyarko E."/>
            <person name="Jarju S."/>
            <person name="Secka A."/>
            <person name="Antonio M."/>
            <person name="Oren A."/>
            <person name="Chaudhuri R.R."/>
            <person name="La Ragione R."/>
            <person name="Hildebrand F."/>
            <person name="Pallen M.J."/>
        </authorList>
    </citation>
    <scope>NUCLEOTIDE SEQUENCE</scope>
    <source>
        <strain evidence="2">11687</strain>
    </source>
</reference>
<accession>A0A9D1MEN7</accession>
<sequence>MKRTFRKILAVLFSGALLMAAGCGAKEKIVYSPALPGEAKDDYTLYLDETFNSTADLSDCQGYRNWYYYCGDPEDDSLSLMVFNDYYGRWCSEYQSLYYYTYMWSTVWLPEDQQGYGIGMGFKAPASGKVSVSATVRLLSDPDYSNGDGVVFTISDKSGDPYDGKLITPEEGAQDFVLSQEIDVEMGDEILFMLFPNSNNTHDYTNVDITVKYLGA</sequence>